<dbReference type="Pfam" id="PF08327">
    <property type="entry name" value="AHSA1"/>
    <property type="match status" value="1"/>
</dbReference>
<evidence type="ECO:0000313" key="4">
    <source>
        <dbReference type="Proteomes" id="UP000700706"/>
    </source>
</evidence>
<organism evidence="3 4">
    <name type="scientific">Inquilinus limosus</name>
    <dbReference type="NCBI Taxonomy" id="171674"/>
    <lineage>
        <taxon>Bacteria</taxon>
        <taxon>Pseudomonadati</taxon>
        <taxon>Pseudomonadota</taxon>
        <taxon>Alphaproteobacteria</taxon>
        <taxon>Rhodospirillales</taxon>
        <taxon>Rhodospirillaceae</taxon>
        <taxon>Inquilinus</taxon>
    </lineage>
</organism>
<dbReference type="Gene3D" id="3.30.530.20">
    <property type="match status" value="1"/>
</dbReference>
<protein>
    <submittedName>
        <fullName evidence="3">SRPBCC family protein</fullName>
    </submittedName>
</protein>
<evidence type="ECO:0000313" key="3">
    <source>
        <dbReference type="EMBL" id="MBW8728649.1"/>
    </source>
</evidence>
<comment type="similarity">
    <text evidence="1">Belongs to the AHA1 family.</text>
</comment>
<dbReference type="Proteomes" id="UP000700706">
    <property type="component" value="Unassembled WGS sequence"/>
</dbReference>
<name>A0A952KNI5_9PROT</name>
<gene>
    <name evidence="3" type="ORF">JF625_26325</name>
</gene>
<evidence type="ECO:0000259" key="2">
    <source>
        <dbReference type="Pfam" id="PF08327"/>
    </source>
</evidence>
<dbReference type="EMBL" id="JAEKLZ010000436">
    <property type="protein sequence ID" value="MBW8728649.1"/>
    <property type="molecule type" value="Genomic_DNA"/>
</dbReference>
<proteinExistence type="inferred from homology"/>
<sequence>MTAVSPVRASITVDVPQDRAFDAFTGELGRWWPLAYTYAGVDLDTAVMEPRAGGLWFERDRAGSETAWGEVRAWEPPSRLMLSFAVGPDRAPEPEARASEVEICFVREDGRTRVVLEHRDFERHGDGAQRLRDGLASPQGWLLILADFARYLRG</sequence>
<comment type="caution">
    <text evidence="3">The sequence shown here is derived from an EMBL/GenBank/DDBJ whole genome shotgun (WGS) entry which is preliminary data.</text>
</comment>
<dbReference type="SUPFAM" id="SSF55961">
    <property type="entry name" value="Bet v1-like"/>
    <property type="match status" value="1"/>
</dbReference>
<accession>A0A952KNI5</accession>
<dbReference type="AlphaFoldDB" id="A0A952KNI5"/>
<dbReference type="CDD" id="cd08891">
    <property type="entry name" value="SRPBCC_CalC"/>
    <property type="match status" value="1"/>
</dbReference>
<evidence type="ECO:0000256" key="1">
    <source>
        <dbReference type="ARBA" id="ARBA00006817"/>
    </source>
</evidence>
<reference evidence="3" key="1">
    <citation type="submission" date="2020-06" db="EMBL/GenBank/DDBJ databases">
        <title>Stable isotope informed genome-resolved metagenomics uncovers potential trophic interactions in rhizosphere soil.</title>
        <authorList>
            <person name="Starr E.P."/>
            <person name="Shi S."/>
            <person name="Blazewicz S.J."/>
            <person name="Koch B.J."/>
            <person name="Probst A.J."/>
            <person name="Hungate B.A."/>
            <person name="Pett-Ridge J."/>
            <person name="Firestone M.K."/>
            <person name="Banfield J.F."/>
        </authorList>
    </citation>
    <scope>NUCLEOTIDE SEQUENCE</scope>
    <source>
        <strain evidence="3">YM_69_17</strain>
    </source>
</reference>
<feature type="domain" description="Activator of Hsp90 ATPase homologue 1/2-like C-terminal" evidence="2">
    <location>
        <begin position="14"/>
        <end position="152"/>
    </location>
</feature>
<dbReference type="InterPro" id="IPR013538">
    <property type="entry name" value="ASHA1/2-like_C"/>
</dbReference>
<dbReference type="InterPro" id="IPR023393">
    <property type="entry name" value="START-like_dom_sf"/>
</dbReference>